<dbReference type="GO" id="GO:0005874">
    <property type="term" value="C:microtubule"/>
    <property type="evidence" value="ECO:0007669"/>
    <property type="project" value="UniProtKB-KW"/>
</dbReference>
<dbReference type="GO" id="GO:0030286">
    <property type="term" value="C:dynein complex"/>
    <property type="evidence" value="ECO:0007669"/>
    <property type="project" value="UniProtKB-KW"/>
</dbReference>
<feature type="compositionally biased region" description="Low complexity" evidence="9">
    <location>
        <begin position="269"/>
        <end position="287"/>
    </location>
</feature>
<dbReference type="InterPro" id="IPR022157">
    <property type="entry name" value="Dynactin"/>
</dbReference>
<feature type="compositionally biased region" description="Acidic residues" evidence="9">
    <location>
        <begin position="622"/>
        <end position="636"/>
    </location>
</feature>
<keyword evidence="4" id="KW-0493">Microtubule</keyword>
<protein>
    <submittedName>
        <fullName evidence="11">Related to Dynactin 1</fullName>
    </submittedName>
</protein>
<name>A0A5C3ED26_9BASI</name>
<dbReference type="Gene3D" id="2.30.30.190">
    <property type="entry name" value="CAP Gly-rich-like domain"/>
    <property type="match status" value="1"/>
</dbReference>
<evidence type="ECO:0000313" key="12">
    <source>
        <dbReference type="Proteomes" id="UP000324022"/>
    </source>
</evidence>
<feature type="coiled-coil region" evidence="8">
    <location>
        <begin position="644"/>
        <end position="828"/>
    </location>
</feature>
<dbReference type="InterPro" id="IPR000938">
    <property type="entry name" value="CAP-Gly_domain"/>
</dbReference>
<evidence type="ECO:0000256" key="1">
    <source>
        <dbReference type="ARBA" id="ARBA00004245"/>
    </source>
</evidence>
<dbReference type="EMBL" id="OOIN01000024">
    <property type="protein sequence ID" value="SPO28584.1"/>
    <property type="molecule type" value="Genomic_DNA"/>
</dbReference>
<keyword evidence="3" id="KW-0963">Cytoplasm</keyword>
<keyword evidence="12" id="KW-1185">Reference proteome</keyword>
<dbReference type="InterPro" id="IPR036859">
    <property type="entry name" value="CAP-Gly_dom_sf"/>
</dbReference>
<feature type="region of interest" description="Disordered" evidence="9">
    <location>
        <begin position="1482"/>
        <end position="1511"/>
    </location>
</feature>
<feature type="compositionally biased region" description="Low complexity" evidence="9">
    <location>
        <begin position="356"/>
        <end position="371"/>
    </location>
</feature>
<feature type="domain" description="CAP-Gly" evidence="10">
    <location>
        <begin position="34"/>
        <end position="76"/>
    </location>
</feature>
<dbReference type="SUPFAM" id="SSF74924">
    <property type="entry name" value="Cap-Gly domain"/>
    <property type="match status" value="1"/>
</dbReference>
<dbReference type="Pfam" id="PF01302">
    <property type="entry name" value="CAP_GLY"/>
    <property type="match status" value="1"/>
</dbReference>
<dbReference type="PROSITE" id="PS50245">
    <property type="entry name" value="CAP_GLY_2"/>
    <property type="match status" value="1"/>
</dbReference>
<accession>A0A5C3ED26</accession>
<sequence>MASPRTPSAASQPLHLHSRVKVSNLGHGEVLFVGQTSFAPGVWVGIELDNPNGKNNGSVQGKRYFECEDGYGVFVRSSQVHVLSPEEEMHSVDDEPMPPPTPSATRASRLTTTSTPSAAAAAAARLSPRKSVAATPARVAAPRASLAPSAPPSAVRRTSTNSVGSTVSSASASRPPTSASISARTGSPIKSAAGVRSPVKPSVTGRSSAASSTARSTATSSLASRTGSPSTPAATARTVRPSATTVTPSTRATAVGSSVARTATRPLVSSSSAAAAAKPQTPSAARAGLRPVPSSRPSMLTGGARTATSSPSVGPAARAAEARTSAASAPISRAGSTTGPASRAGSSLAPSRLGPRSSAGSAVSSGRTSVSQRLMDHDDASAYDYDAEEVDQDDLLTIDSPSSGHVASASQRALVDDDEIIDEADQTISAERTGAGGDATADSTLRSTKLLNKSTRDFMSLVEPSSSTTAMRSSAEFGALQKEVEELRAKVRVLEKKRDDERSRISELEKLKEEAELSIAAAPKLTAKVQDLQAELKDQKKLEKDWAMQKDDFERQLSRLNDELESLTLDREMAEEKAETAALEAEEHLLSLEAANAKIQALEKDLNPHLLRRSAAAGAGAEDGEEHEDASGEDDVGAEYSAATDLLQRENDQLRRVLRDLRDRSQEIEGEQRRKIIELERENAELIELNSTNDSLLPELENAESMIEDLKLQLDDALGAQDLVEQLTERNHQLADLVKKLRDEIEEHETIAEINNELEEQHTINEKELREEIDLCESRIRDLHARNEGLESNAVDYQNTFAQFRELISNQQNELDAFRAEQAEYRGEGGAGRKDLADQAMLNLNLKLQSSALKSQAKTIDLELGRLQASQATSHLEMVRSYLPSAYFEADADAVNCLLFFRRMAVKSDLIKSIVETNHDIQESLSGVVPEIMISVCQMRHSIAHFSALSRQIAAVLRLAPTEVFLRGGRMYRENMAIERKVDSFIAALRKEELKEHECGVEFSRFVKQFEDFTMALGGDENDSDLAAKEVGSANLIDHDLDTLIAALGYAKQQLAQLYADDDVEWEMGSKNIEDDLFDPLQELITRIRNTKVLTRKVLRRLLSLAENDEAVRMEAIMHLPPLGRLTSQLVTFATQLSKTISAYVAEVRTSKTVFEIGKVTDMVAEATEEGLGKPDINLWSGPLSSTSHLSTTIQTVLAAIVEQENVIRINGPGPWLARAEDIKTQAAQNPELERQVAKLSEDARDLLRQVKARDQALQESSIKIERLQKQLEKSKAQVDQHSDVRATLTETQRQAKAYQDANDALQSEIEALQKDNDQLKAKVAAVPADALVGNALAGDGEGRAVGGAGRALPEGGLETGSSYSSLETSYLVDQLEALKGALKHLRNENATLKGNALLQQMEALPALVRRSQRAAAIPVDVGKSGDESDTKKVGEPVKRGSPRTARSTAAGGVRAEAKQLYNTALTTLALSSVVDLTPVTKKSTSTEVGEDAAQDKDGEHAKGTGRPWLPYHKQPEVQLLQQTQMRAKLLRQLSALSERLGSQQPRSSAAAGLSMRAIRA</sequence>
<feature type="region of interest" description="Disordered" evidence="9">
    <location>
        <begin position="84"/>
        <end position="374"/>
    </location>
</feature>
<dbReference type="PROSITE" id="PS00845">
    <property type="entry name" value="CAP_GLY_1"/>
    <property type="match status" value="1"/>
</dbReference>
<organism evidence="11 12">
    <name type="scientific">Ustilago trichophora</name>
    <dbReference type="NCBI Taxonomy" id="86804"/>
    <lineage>
        <taxon>Eukaryota</taxon>
        <taxon>Fungi</taxon>
        <taxon>Dikarya</taxon>
        <taxon>Basidiomycota</taxon>
        <taxon>Ustilaginomycotina</taxon>
        <taxon>Ustilaginomycetes</taxon>
        <taxon>Ustilaginales</taxon>
        <taxon>Ustilaginaceae</taxon>
        <taxon>Ustilago</taxon>
    </lineage>
</organism>
<evidence type="ECO:0000256" key="9">
    <source>
        <dbReference type="SAM" id="MobiDB-lite"/>
    </source>
</evidence>
<evidence type="ECO:0000256" key="7">
    <source>
        <dbReference type="ARBA" id="ARBA00023212"/>
    </source>
</evidence>
<comment type="subcellular location">
    <subcellularLocation>
        <location evidence="1">Cytoplasm</location>
        <location evidence="1">Cytoskeleton</location>
    </subcellularLocation>
</comment>
<evidence type="ECO:0000256" key="6">
    <source>
        <dbReference type="ARBA" id="ARBA00023054"/>
    </source>
</evidence>
<feature type="coiled-coil region" evidence="8">
    <location>
        <begin position="470"/>
        <end position="605"/>
    </location>
</feature>
<evidence type="ECO:0000313" key="11">
    <source>
        <dbReference type="EMBL" id="SPO28584.1"/>
    </source>
</evidence>
<evidence type="ECO:0000256" key="4">
    <source>
        <dbReference type="ARBA" id="ARBA00022701"/>
    </source>
</evidence>
<keyword evidence="6 8" id="KW-0175">Coiled coil</keyword>
<feature type="region of interest" description="Disordered" evidence="9">
    <location>
        <begin position="1419"/>
        <end position="1451"/>
    </location>
</feature>
<feature type="compositionally biased region" description="Basic and acidic residues" evidence="9">
    <location>
        <begin position="1494"/>
        <end position="1503"/>
    </location>
</feature>
<feature type="compositionally biased region" description="Low complexity" evidence="9">
    <location>
        <begin position="316"/>
        <end position="329"/>
    </location>
</feature>
<evidence type="ECO:0000256" key="2">
    <source>
        <dbReference type="ARBA" id="ARBA00011010"/>
    </source>
</evidence>
<dbReference type="SMART" id="SM01052">
    <property type="entry name" value="CAP_GLY"/>
    <property type="match status" value="1"/>
</dbReference>
<comment type="similarity">
    <text evidence="2">Belongs to the dynactin 150 kDa subunit family.</text>
</comment>
<evidence type="ECO:0000256" key="5">
    <source>
        <dbReference type="ARBA" id="ARBA00023017"/>
    </source>
</evidence>
<feature type="compositionally biased region" description="Low complexity" evidence="9">
    <location>
        <begin position="103"/>
        <end position="184"/>
    </location>
</feature>
<feature type="compositionally biased region" description="Polar residues" evidence="9">
    <location>
        <begin position="241"/>
        <end position="261"/>
    </location>
</feature>
<evidence type="ECO:0000256" key="3">
    <source>
        <dbReference type="ARBA" id="ARBA00022490"/>
    </source>
</evidence>
<keyword evidence="5" id="KW-0243">Dynein</keyword>
<dbReference type="Proteomes" id="UP000324022">
    <property type="component" value="Unassembled WGS sequence"/>
</dbReference>
<feature type="compositionally biased region" description="Low complexity" evidence="9">
    <location>
        <begin position="204"/>
        <end position="228"/>
    </location>
</feature>
<feature type="compositionally biased region" description="Basic and acidic residues" evidence="9">
    <location>
        <begin position="1424"/>
        <end position="1439"/>
    </location>
</feature>
<proteinExistence type="inferred from homology"/>
<dbReference type="Pfam" id="PF12455">
    <property type="entry name" value="Dynactin"/>
    <property type="match status" value="1"/>
</dbReference>
<reference evidence="11 12" key="1">
    <citation type="submission" date="2018-03" db="EMBL/GenBank/DDBJ databases">
        <authorList>
            <person name="Guldener U."/>
        </authorList>
    </citation>
    <scope>NUCLEOTIDE SEQUENCE [LARGE SCALE GENOMIC DNA]</scope>
    <source>
        <strain evidence="11 12">NBRC100155</strain>
    </source>
</reference>
<evidence type="ECO:0000256" key="8">
    <source>
        <dbReference type="SAM" id="Coils"/>
    </source>
</evidence>
<feature type="compositionally biased region" description="Polar residues" evidence="9">
    <location>
        <begin position="334"/>
        <end position="349"/>
    </location>
</feature>
<keyword evidence="7" id="KW-0206">Cytoskeleton</keyword>
<feature type="region of interest" description="Disordered" evidence="9">
    <location>
        <begin position="615"/>
        <end position="636"/>
    </location>
</feature>
<dbReference type="OrthoDB" id="2130750at2759"/>
<feature type="coiled-coil region" evidence="8">
    <location>
        <begin position="1223"/>
        <end position="1323"/>
    </location>
</feature>
<dbReference type="PANTHER" id="PTHR18916">
    <property type="entry name" value="DYNACTIN 1-RELATED MICROTUBULE-BINDING"/>
    <property type="match status" value="1"/>
</dbReference>
<gene>
    <name evidence="11" type="ORF">UTRI_04462</name>
</gene>
<evidence type="ECO:0000259" key="10">
    <source>
        <dbReference type="PROSITE" id="PS50245"/>
    </source>
</evidence>